<dbReference type="PANTHER" id="PTHR48073:SF5">
    <property type="entry name" value="O-SUCCINYLBENZOATE SYNTHASE"/>
    <property type="match status" value="1"/>
</dbReference>
<dbReference type="InterPro" id="IPR029065">
    <property type="entry name" value="Enolase_C-like"/>
</dbReference>
<dbReference type="GO" id="GO:0016854">
    <property type="term" value="F:racemase and epimerase activity"/>
    <property type="evidence" value="ECO:0007669"/>
    <property type="project" value="UniProtKB-ARBA"/>
</dbReference>
<feature type="domain" description="Mandelate racemase/muconate lactonizing enzyme C-terminal" evidence="7">
    <location>
        <begin position="146"/>
        <end position="238"/>
    </location>
</feature>
<dbReference type="InterPro" id="IPR013341">
    <property type="entry name" value="Mandelate_racemase_N_dom"/>
</dbReference>
<dbReference type="SFLD" id="SFLDF00009">
    <property type="entry name" value="o-succinylbenzoate_synthase"/>
    <property type="match status" value="1"/>
</dbReference>
<dbReference type="NCBIfam" id="TIGR01928">
    <property type="entry name" value="menC_lowGC_arch"/>
    <property type="match status" value="1"/>
</dbReference>
<name>A0A124IVT8_9BACL</name>
<dbReference type="EC" id="4.2.1.113" evidence="5 6"/>
<dbReference type="CDD" id="cd03317">
    <property type="entry name" value="NAAAR"/>
    <property type="match status" value="1"/>
</dbReference>
<evidence type="ECO:0000256" key="2">
    <source>
        <dbReference type="ARBA" id="ARBA00022723"/>
    </source>
</evidence>
<evidence type="ECO:0000313" key="9">
    <source>
        <dbReference type="Proteomes" id="UP000053557"/>
    </source>
</evidence>
<comment type="cofactor">
    <cofactor evidence="1">
        <name>a divalent metal cation</name>
        <dbReference type="ChEBI" id="CHEBI:60240"/>
    </cofactor>
</comment>
<dbReference type="InterPro" id="IPR029017">
    <property type="entry name" value="Enolase-like_N"/>
</dbReference>
<keyword evidence="4" id="KW-0456">Lyase</keyword>
<protein>
    <recommendedName>
        <fullName evidence="5 6">o-succinylbenzoate synthase</fullName>
        <ecNumber evidence="5 6">4.2.1.113</ecNumber>
    </recommendedName>
</protein>
<dbReference type="PANTHER" id="PTHR48073">
    <property type="entry name" value="O-SUCCINYLBENZOATE SYNTHASE-RELATED"/>
    <property type="match status" value="1"/>
</dbReference>
<dbReference type="UniPathway" id="UPA00079"/>
<dbReference type="GO" id="GO:0009234">
    <property type="term" value="P:menaquinone biosynthetic process"/>
    <property type="evidence" value="ECO:0007669"/>
    <property type="project" value="UniProtKB-UniRule"/>
</dbReference>
<gene>
    <name evidence="8" type="ORF">ATW55_04300</name>
</gene>
<dbReference type="SFLD" id="SFLDS00001">
    <property type="entry name" value="Enolase"/>
    <property type="match status" value="1"/>
</dbReference>
<keyword evidence="3" id="KW-0460">Magnesium</keyword>
<evidence type="ECO:0000313" key="8">
    <source>
        <dbReference type="EMBL" id="KUO95311.1"/>
    </source>
</evidence>
<dbReference type="Proteomes" id="UP000053557">
    <property type="component" value="Unassembled WGS sequence"/>
</dbReference>
<evidence type="ECO:0000259" key="7">
    <source>
        <dbReference type="SMART" id="SM00922"/>
    </source>
</evidence>
<dbReference type="InterPro" id="IPR036849">
    <property type="entry name" value="Enolase-like_C_sf"/>
</dbReference>
<dbReference type="SFLD" id="SFLDG00180">
    <property type="entry name" value="muconate_cycloisomerase"/>
    <property type="match status" value="1"/>
</dbReference>
<dbReference type="SUPFAM" id="SSF51604">
    <property type="entry name" value="Enolase C-terminal domain-like"/>
    <property type="match status" value="1"/>
</dbReference>
<dbReference type="InterPro" id="IPR010197">
    <property type="entry name" value="OSBS/NAAAR"/>
</dbReference>
<dbReference type="Gene3D" id="3.30.390.10">
    <property type="entry name" value="Enolase-like, N-terminal domain"/>
    <property type="match status" value="1"/>
</dbReference>
<organism evidence="8 9">
    <name type="scientific">Ferroacidibacillus organovorans</name>
    <dbReference type="NCBI Taxonomy" id="1765683"/>
    <lineage>
        <taxon>Bacteria</taxon>
        <taxon>Bacillati</taxon>
        <taxon>Bacillota</taxon>
        <taxon>Bacilli</taxon>
        <taxon>Bacillales</taxon>
        <taxon>Alicyclobacillaceae</taxon>
        <taxon>Ferroacidibacillus</taxon>
    </lineage>
</organism>
<dbReference type="SMART" id="SM00922">
    <property type="entry name" value="MR_MLE"/>
    <property type="match status" value="1"/>
</dbReference>
<dbReference type="OrthoDB" id="9774531at2"/>
<dbReference type="AlphaFoldDB" id="A0A124IVT8"/>
<reference evidence="8 9" key="1">
    <citation type="submission" date="2015-12" db="EMBL/GenBank/DDBJ databases">
        <title>Draft genome sequence of Acidibacillus ferrooxidans ITV001, isolated from a chalcopyrite acid mine drainage site in Brazil.</title>
        <authorList>
            <person name="Dall'Agnol H."/>
            <person name="Nancucheo I."/>
            <person name="Johnson B."/>
            <person name="Oliveira R."/>
            <person name="Leite L."/>
            <person name="Pylro V."/>
            <person name="Nunes G.L."/>
            <person name="Tzotzos G."/>
            <person name="Fernandes G.R."/>
            <person name="Dutra J."/>
            <person name="Orellana S.C."/>
            <person name="Oliveira G."/>
        </authorList>
    </citation>
    <scope>NUCLEOTIDE SEQUENCE [LARGE SCALE GENOMIC DNA]</scope>
    <source>
        <strain evidence="9">ITV01</strain>
    </source>
</reference>
<dbReference type="RefSeq" id="WP_067717660.1">
    <property type="nucleotide sequence ID" value="NZ_LPVJ01000053.1"/>
</dbReference>
<dbReference type="Pfam" id="PF13378">
    <property type="entry name" value="MR_MLE_C"/>
    <property type="match status" value="1"/>
</dbReference>
<dbReference type="EMBL" id="LPVJ01000053">
    <property type="protein sequence ID" value="KUO95311.1"/>
    <property type="molecule type" value="Genomic_DNA"/>
</dbReference>
<dbReference type="GO" id="GO:0046872">
    <property type="term" value="F:metal ion binding"/>
    <property type="evidence" value="ECO:0007669"/>
    <property type="project" value="UniProtKB-KW"/>
</dbReference>
<evidence type="ECO:0000256" key="4">
    <source>
        <dbReference type="ARBA" id="ARBA00023239"/>
    </source>
</evidence>
<keyword evidence="2" id="KW-0479">Metal-binding</keyword>
<comment type="caution">
    <text evidence="8">The sequence shown here is derived from an EMBL/GenBank/DDBJ whole genome shotgun (WGS) entry which is preliminary data.</text>
</comment>
<dbReference type="UniPathway" id="UPA01057">
    <property type="reaction ID" value="UER00165"/>
</dbReference>
<dbReference type="InterPro" id="IPR013342">
    <property type="entry name" value="Mandelate_racemase_C"/>
</dbReference>
<dbReference type="Gene3D" id="3.20.20.120">
    <property type="entry name" value="Enolase-like C-terminal domain"/>
    <property type="match status" value="1"/>
</dbReference>
<evidence type="ECO:0000256" key="1">
    <source>
        <dbReference type="ARBA" id="ARBA00001968"/>
    </source>
</evidence>
<evidence type="ECO:0000256" key="6">
    <source>
        <dbReference type="NCBIfam" id="TIGR01928"/>
    </source>
</evidence>
<evidence type="ECO:0000256" key="5">
    <source>
        <dbReference type="ARBA" id="ARBA00029491"/>
    </source>
</evidence>
<dbReference type="SUPFAM" id="SSF54826">
    <property type="entry name" value="Enolase N-terminal domain-like"/>
    <property type="match status" value="1"/>
</dbReference>
<proteinExistence type="predicted"/>
<dbReference type="Pfam" id="PF02746">
    <property type="entry name" value="MR_MLE_N"/>
    <property type="match status" value="1"/>
</dbReference>
<keyword evidence="9" id="KW-1185">Reference proteome</keyword>
<accession>A0A124IVT8</accession>
<evidence type="ECO:0000256" key="3">
    <source>
        <dbReference type="ARBA" id="ARBA00022842"/>
    </source>
</evidence>
<dbReference type="GO" id="GO:0043748">
    <property type="term" value="F:O-succinylbenzoate synthase activity"/>
    <property type="evidence" value="ECO:0007669"/>
    <property type="project" value="UniProtKB-EC"/>
</dbReference>
<sequence length="375" mass="41419">MQIASVSLQRVRLPLKEPFVTSFGIEDAREGIIVTVRTVRGGIGYGECVASMEPLYSEETNATAWHMLRDFFIPALQSHAYNSVQDLRDIRLKLAHFKRNKMAKAAIEMAIWDAYANESATPIATLLGGTRTEIPVGISIGIQPNLDTLIERVGYYVSQGFARVKLKVRPGFDFEPLRVIRESFPDMPLMADANSAYCLKDVRHLKKWDALNLMMIEQPLAHDDIMDHAKLQAELATPICLDESINSAEDLRKALEIGACRIVNLKVGRVGGFGEALAIHDRCREAGVDMWCGGMLESGIGRLHNVALTALPGFTLPGDTAPSARYFEEDLIQPAVTFLRPGVLAVEPLSGVASRVDQERLEKYTIQVAEVVSAR</sequence>